<dbReference type="InterPro" id="IPR051783">
    <property type="entry name" value="NAD(P)-dependent_oxidoreduct"/>
</dbReference>
<gene>
    <name evidence="1" type="ORF">DFQ09_10710</name>
</gene>
<sequence length="262" mass="28841">MGCGWLGLSLAKELIKDNYTVNGTTTTKEKLQVLETHHINPFLITLSETAVLGSYSEFLTGSDTLIINIPPGLRKDPTKNHVAELRLLMPQIEAHAIKNVLYISSTSVFENEDDIPVITAATTPNATSDSGKQLIEIEHMLQANSNFNTTILRFGGLVGDERHPAKFLSGKTHVSDPEAPVNLIHKTDAIGIIMAILKNGLWNVVLNAAYPAHPNKKDYYIEQCERKNLTPPSFNGVEKSKGKIIESKLVVQLLNYSFKVAP</sequence>
<dbReference type="InterPro" id="IPR036291">
    <property type="entry name" value="NAD(P)-bd_dom_sf"/>
</dbReference>
<name>A0A3D9LMB2_9FLAO</name>
<reference evidence="1 2" key="1">
    <citation type="submission" date="2018-07" db="EMBL/GenBank/DDBJ databases">
        <title>Genomic Encyclopedia of Type Strains, Phase III (KMG-III): the genomes of soil and plant-associated and newly described type strains.</title>
        <authorList>
            <person name="Whitman W."/>
        </authorList>
    </citation>
    <scope>NUCLEOTIDE SEQUENCE [LARGE SCALE GENOMIC DNA]</scope>
    <source>
        <strain evidence="1 2">CECT 7948</strain>
    </source>
</reference>
<organism evidence="1 2">
    <name type="scientific">Winogradskyella pacifica</name>
    <dbReference type="NCBI Taxonomy" id="664642"/>
    <lineage>
        <taxon>Bacteria</taxon>
        <taxon>Pseudomonadati</taxon>
        <taxon>Bacteroidota</taxon>
        <taxon>Flavobacteriia</taxon>
        <taxon>Flavobacteriales</taxon>
        <taxon>Flavobacteriaceae</taxon>
        <taxon>Winogradskyella</taxon>
    </lineage>
</organism>
<dbReference type="GO" id="GO:0004029">
    <property type="term" value="F:aldehyde dehydrogenase (NAD+) activity"/>
    <property type="evidence" value="ECO:0007669"/>
    <property type="project" value="TreeGrafter"/>
</dbReference>
<accession>A0A3D9LMB2</accession>
<dbReference type="EMBL" id="QREI01000007">
    <property type="protein sequence ID" value="REE08332.1"/>
    <property type="molecule type" value="Genomic_DNA"/>
</dbReference>
<protein>
    <submittedName>
        <fullName evidence="1">Nucleoside-diphosphate-sugar epimerase</fullName>
    </submittedName>
</protein>
<dbReference type="GO" id="GO:0005737">
    <property type="term" value="C:cytoplasm"/>
    <property type="evidence" value="ECO:0007669"/>
    <property type="project" value="TreeGrafter"/>
</dbReference>
<comment type="caution">
    <text evidence="1">The sequence shown here is derived from an EMBL/GenBank/DDBJ whole genome shotgun (WGS) entry which is preliminary data.</text>
</comment>
<dbReference type="PANTHER" id="PTHR48079:SF6">
    <property type="entry name" value="NAD(P)-BINDING DOMAIN-CONTAINING PROTEIN-RELATED"/>
    <property type="match status" value="1"/>
</dbReference>
<evidence type="ECO:0000313" key="1">
    <source>
        <dbReference type="EMBL" id="REE08332.1"/>
    </source>
</evidence>
<dbReference type="Proteomes" id="UP000256919">
    <property type="component" value="Unassembled WGS sequence"/>
</dbReference>
<dbReference type="AlphaFoldDB" id="A0A3D9LMB2"/>
<dbReference type="SUPFAM" id="SSF51735">
    <property type="entry name" value="NAD(P)-binding Rossmann-fold domains"/>
    <property type="match status" value="1"/>
</dbReference>
<dbReference type="Gene3D" id="3.40.50.720">
    <property type="entry name" value="NAD(P)-binding Rossmann-like Domain"/>
    <property type="match status" value="1"/>
</dbReference>
<keyword evidence="2" id="KW-1185">Reference proteome</keyword>
<dbReference type="PANTHER" id="PTHR48079">
    <property type="entry name" value="PROTEIN YEEZ"/>
    <property type="match status" value="1"/>
</dbReference>
<evidence type="ECO:0000313" key="2">
    <source>
        <dbReference type="Proteomes" id="UP000256919"/>
    </source>
</evidence>
<proteinExistence type="predicted"/>